<evidence type="ECO:0000256" key="3">
    <source>
        <dbReference type="SAM" id="Phobius"/>
    </source>
</evidence>
<dbReference type="AlphaFoldDB" id="A0A9E8ZAD6"/>
<name>A0A9E8ZAD6_9CYAN</name>
<feature type="domain" description="Cell envelope-related transcriptional attenuator" evidence="4">
    <location>
        <begin position="139"/>
        <end position="286"/>
    </location>
</feature>
<dbReference type="Proteomes" id="UP001163152">
    <property type="component" value="Chromosome"/>
</dbReference>
<sequence length="475" mass="52648">MNEQPEVPEVQTTSQLNNVSPEGDDAVDAPSLSETSESLDSNKQPPRSTSGAVKWLLRGVAIGITAVLSATIGTAVALMLPLPRAIAPQGNEASRSLTDLWTQHFNYQITRPVNILVMGIDLPLDLPPDKSPDDVFGGRSDTMMLVRIDPTTESVNVLSIPRDTYVDIPGEGPEKINHANMVGGPQLAAQVVSQNLNGVAIDRYIRISTGAFRELVDLMGGIEVYVPERMEYEDQTQQLTIDLYPGQQRLNGAQAEQFARFRNDENGDIGRVQRQQQVIRALRDKLTDPLLIPRIPQAIQIFQEYIDTNLSMEEMLALANFGLGLEQENFRMVLLPGRFSTPEEYVASYWLMDTVARDEVMQEYFDITSVAVLSHQNRLDDLSIAIQNASTDPYLGSQVVAYLQSQGFYNLYLVEDWPEPQSQTQIIAQRGDLRSAEMLESVLGVGEVIPASTGDINSDLTIRVGDDWANSHQIF</sequence>
<dbReference type="PANTHER" id="PTHR33392">
    <property type="entry name" value="POLYISOPRENYL-TEICHOIC ACID--PEPTIDOGLYCAN TEICHOIC ACID TRANSFERASE TAGU"/>
    <property type="match status" value="1"/>
</dbReference>
<dbReference type="NCBIfam" id="TIGR00350">
    <property type="entry name" value="lytR_cpsA_psr"/>
    <property type="match status" value="1"/>
</dbReference>
<keyword evidence="3" id="KW-0812">Transmembrane</keyword>
<feature type="domain" description="LytR/CpsA/Psr regulator C-terminal" evidence="5">
    <location>
        <begin position="382"/>
        <end position="468"/>
    </location>
</feature>
<feature type="region of interest" description="Disordered" evidence="2">
    <location>
        <begin position="1"/>
        <end position="49"/>
    </location>
</feature>
<protein>
    <submittedName>
        <fullName evidence="6">LCP family protein</fullName>
    </submittedName>
</protein>
<dbReference type="KEGG" id="tsin:OXH18_20425"/>
<accession>A0A9E8ZAD6</accession>
<evidence type="ECO:0000256" key="1">
    <source>
        <dbReference type="ARBA" id="ARBA00006068"/>
    </source>
</evidence>
<dbReference type="RefSeq" id="WP_268609310.1">
    <property type="nucleotide sequence ID" value="NZ_CP113797.1"/>
</dbReference>
<gene>
    <name evidence="6" type="ORF">OXH18_20425</name>
</gene>
<dbReference type="Pfam" id="PF03816">
    <property type="entry name" value="LytR_cpsA_psr"/>
    <property type="match status" value="1"/>
</dbReference>
<feature type="transmembrane region" description="Helical" evidence="3">
    <location>
        <begin position="55"/>
        <end position="80"/>
    </location>
</feature>
<evidence type="ECO:0000259" key="5">
    <source>
        <dbReference type="Pfam" id="PF13399"/>
    </source>
</evidence>
<keyword evidence="3" id="KW-1133">Transmembrane helix</keyword>
<dbReference type="InterPro" id="IPR027381">
    <property type="entry name" value="LytR/CpsA/Psr_C"/>
</dbReference>
<dbReference type="Gene3D" id="3.40.630.190">
    <property type="entry name" value="LCP protein"/>
    <property type="match status" value="1"/>
</dbReference>
<evidence type="ECO:0000313" key="6">
    <source>
        <dbReference type="EMBL" id="WAL59515.1"/>
    </source>
</evidence>
<comment type="similarity">
    <text evidence="1">Belongs to the LytR/CpsA/Psr (LCP) family.</text>
</comment>
<organism evidence="6 7">
    <name type="scientific">Thermocoleostomius sinensis A174</name>
    <dbReference type="NCBI Taxonomy" id="2016057"/>
    <lineage>
        <taxon>Bacteria</taxon>
        <taxon>Bacillati</taxon>
        <taxon>Cyanobacteriota</taxon>
        <taxon>Cyanophyceae</taxon>
        <taxon>Oculatellales</taxon>
        <taxon>Oculatellaceae</taxon>
        <taxon>Thermocoleostomius</taxon>
    </lineage>
</organism>
<proteinExistence type="inferred from homology"/>
<dbReference type="Pfam" id="PF13399">
    <property type="entry name" value="LytR_C"/>
    <property type="match status" value="1"/>
</dbReference>
<dbReference type="PANTHER" id="PTHR33392:SF6">
    <property type="entry name" value="POLYISOPRENYL-TEICHOIC ACID--PEPTIDOGLYCAN TEICHOIC ACID TRANSFERASE TAGU"/>
    <property type="match status" value="1"/>
</dbReference>
<evidence type="ECO:0000313" key="7">
    <source>
        <dbReference type="Proteomes" id="UP001163152"/>
    </source>
</evidence>
<evidence type="ECO:0000259" key="4">
    <source>
        <dbReference type="Pfam" id="PF03816"/>
    </source>
</evidence>
<feature type="compositionally biased region" description="Polar residues" evidence="2">
    <location>
        <begin position="10"/>
        <end position="20"/>
    </location>
</feature>
<reference evidence="6" key="1">
    <citation type="submission" date="2022-12" db="EMBL/GenBank/DDBJ databases">
        <title>Polyphasic identification of a Novel Hot-Spring Cyanobacterium Ocullathermofonsia sinensis gen nov. sp. nov. and Genomic Insights on its Adaptations to the Thermal Habitat.</title>
        <authorList>
            <person name="Daroch M."/>
            <person name="Tang J."/>
            <person name="Jiang Y."/>
        </authorList>
    </citation>
    <scope>NUCLEOTIDE SEQUENCE</scope>
    <source>
        <strain evidence="6">PKUAC-SCTA174</strain>
    </source>
</reference>
<feature type="compositionally biased region" description="Polar residues" evidence="2">
    <location>
        <begin position="32"/>
        <end position="49"/>
    </location>
</feature>
<evidence type="ECO:0000256" key="2">
    <source>
        <dbReference type="SAM" id="MobiDB-lite"/>
    </source>
</evidence>
<dbReference type="InterPro" id="IPR004474">
    <property type="entry name" value="LytR_CpsA_psr"/>
</dbReference>
<keyword evidence="3" id="KW-0472">Membrane</keyword>
<dbReference type="InterPro" id="IPR050922">
    <property type="entry name" value="LytR/CpsA/Psr_CW_biosynth"/>
</dbReference>
<keyword evidence="7" id="KW-1185">Reference proteome</keyword>
<dbReference type="EMBL" id="CP113797">
    <property type="protein sequence ID" value="WAL59515.1"/>
    <property type="molecule type" value="Genomic_DNA"/>
</dbReference>